<reference evidence="1" key="1">
    <citation type="submission" date="2019-08" db="EMBL/GenBank/DDBJ databases">
        <title>Genome sequence of Clostridiales bacterium MT110.</title>
        <authorList>
            <person name="Cao J."/>
        </authorList>
    </citation>
    <scope>NUCLEOTIDE SEQUENCE</scope>
    <source>
        <strain evidence="1">MT110</strain>
    </source>
</reference>
<protein>
    <submittedName>
        <fullName evidence="1">4Fe-4S dicluster domain-containing protein</fullName>
    </submittedName>
</protein>
<sequence length="268" mass="29781">MERKITVDKNKCIHCGLCIKDCPTSSIEFDGDKIPEFSEVRKERCVACQHCMAVCPEGALSFGGKNPDDSAEVSYGNSDELLNLIKSRRSIRYYKNESVPTDKLDKIKEMLAFPPTGANADSLHFTIVGTKEKMDEIKKVTYEKILQSSSDSPIIQFLKNSYQNGQDISYRDAPSMVVVSVNKSTVVPGCETTDPIIALSYLELYAQSLGMGTMWSHGAVTIVKQNPEVYSLLEIPENYSLSYIILLGIPAVKYKRTVQKEASSIIVI</sequence>
<organism evidence="1 2">
    <name type="scientific">Anoxybacterium hadale</name>
    <dbReference type="NCBI Taxonomy" id="3408580"/>
    <lineage>
        <taxon>Bacteria</taxon>
        <taxon>Bacillati</taxon>
        <taxon>Bacillota</taxon>
        <taxon>Clostridia</taxon>
        <taxon>Peptostreptococcales</taxon>
        <taxon>Anaerovoracaceae</taxon>
        <taxon>Anoxybacterium</taxon>
    </lineage>
</organism>
<dbReference type="EMBL" id="CP042469">
    <property type="protein sequence ID" value="QOX62897.1"/>
    <property type="molecule type" value="Genomic_DNA"/>
</dbReference>
<dbReference type="Proteomes" id="UP000594014">
    <property type="component" value="Chromosome"/>
</dbReference>
<evidence type="ECO:0000313" key="2">
    <source>
        <dbReference type="Proteomes" id="UP000594014"/>
    </source>
</evidence>
<proteinExistence type="predicted"/>
<gene>
    <name evidence="1" type="ORF">FRZ06_05865</name>
</gene>
<accession>A0ACD1A8Y4</accession>
<name>A0ACD1A8Y4_9FIRM</name>
<keyword evidence="2" id="KW-1185">Reference proteome</keyword>
<evidence type="ECO:0000313" key="1">
    <source>
        <dbReference type="EMBL" id="QOX62897.1"/>
    </source>
</evidence>